<gene>
    <name evidence="4" type="ORF">CVE23_03210</name>
</gene>
<dbReference type="InterPro" id="IPR011093">
    <property type="entry name" value="TraI_2_C"/>
</dbReference>
<proteinExistence type="predicted"/>
<evidence type="ECO:0000256" key="1">
    <source>
        <dbReference type="SAM" id="MobiDB-lite"/>
    </source>
</evidence>
<sequence>MFNRLRTLFASQDVRSGAMGVKTRPQSPGPSPSGYYPPQSLDALVSPPPRQHFLQQLNENNALPDALYRQLYLAPLFSLLSRVQNVPATREGEWAYAGAFGDLTLKFTTYAVRLAKGRTLPPGIPPEEQAEQGLLWNAVVFWCALFYHLPLLCELEGELEGGDRWLPGFTVPGKPFRFRYSANIIPPYRTQGRVNILASQLLPAAGIAWLSGIPDAFDCLAQRMQGQPATVPLIDELLLSAAEKAAAPSLTRMTSPVEVVSQVAAVVTQTVQAEPLATASLTSALSDSPLPAVASVALSAVPTPQQTPLDVGELVSVLGSAISHNIVPDMVAQPEPAMVAPEQDDTQALLGLLSGMTETPIPVIEQEKPHDNLSAVPHAEKPDDINVASAGTEHHQYDAEKNSENVTGENNKGTEFLEWLSAGLISGEIDINEDGSRAHLVAGFVFLCVPEIFYLFQKKTGNKVKRNALQSSFERLGVHRVSEGERFIQAKVYSTPSGTGTFRHIHGYLVKASTLYRGNRIPDESRLLILP</sequence>
<reference evidence="5" key="1">
    <citation type="journal article" date="2018" name="Genome Announc.">
        <title>Complete genome sequence of a Dickeya fangzhongdai type strain causing bleeding canker of pear tree trunks.</title>
        <authorList>
            <person name="Zhao Y."/>
            <person name="Tian Y."/>
            <person name="Li X."/>
            <person name="Hu B."/>
        </authorList>
    </citation>
    <scope>NUCLEOTIDE SEQUENCE [LARGE SCALE GENOMIC DNA]</scope>
    <source>
        <strain evidence="5">DSM 101947</strain>
    </source>
</reference>
<dbReference type="Gene3D" id="1.10.3210.40">
    <property type="match status" value="1"/>
</dbReference>
<dbReference type="Gene3D" id="2.40.10.200">
    <property type="entry name" value="STY4665 C-terminal domain-like"/>
    <property type="match status" value="1"/>
</dbReference>
<dbReference type="InterPro" id="IPR022391">
    <property type="entry name" value="ICE_relaxase_PFGI-1"/>
</dbReference>
<dbReference type="Gene3D" id="1.10.10.10">
    <property type="entry name" value="Winged helix-like DNA-binding domain superfamily/Winged helix DNA-binding domain"/>
    <property type="match status" value="1"/>
</dbReference>
<dbReference type="RefSeq" id="WP_100848892.1">
    <property type="nucleotide sequence ID" value="NZ_BMJF01000003.1"/>
</dbReference>
<evidence type="ECO:0000259" key="2">
    <source>
        <dbReference type="Pfam" id="PF07514"/>
    </source>
</evidence>
<evidence type="ECO:0000313" key="5">
    <source>
        <dbReference type="Proteomes" id="UP000231901"/>
    </source>
</evidence>
<dbReference type="InterPro" id="IPR036388">
    <property type="entry name" value="WH-like_DNA-bd_sf"/>
</dbReference>
<dbReference type="GeneID" id="66563348"/>
<protein>
    <submittedName>
        <fullName evidence="4">Relaxase</fullName>
    </submittedName>
</protein>
<feature type="domain" description="Uncharacterised" evidence="2">
    <location>
        <begin position="37"/>
        <end position="246"/>
    </location>
</feature>
<evidence type="ECO:0000313" key="4">
    <source>
        <dbReference type="EMBL" id="ATZ93070.1"/>
    </source>
</evidence>
<keyword evidence="5" id="KW-1185">Reference proteome</keyword>
<feature type="region of interest" description="Disordered" evidence="1">
    <location>
        <begin position="17"/>
        <end position="41"/>
    </location>
</feature>
<dbReference type="AlphaFoldDB" id="A0A2K8QK12"/>
<evidence type="ECO:0000259" key="3">
    <source>
        <dbReference type="Pfam" id="PF07515"/>
    </source>
</evidence>
<feature type="domain" description="Putative conjugal transfer nickase/helicase TraI C-terminal" evidence="3">
    <location>
        <begin position="412"/>
        <end position="528"/>
    </location>
</feature>
<dbReference type="EMBL" id="CP025003">
    <property type="protein sequence ID" value="ATZ93070.1"/>
    <property type="molecule type" value="Genomic_DNA"/>
</dbReference>
<organism evidence="4 5">
    <name type="scientific">Dickeya fangzhongdai</name>
    <dbReference type="NCBI Taxonomy" id="1778540"/>
    <lineage>
        <taxon>Bacteria</taxon>
        <taxon>Pseudomonadati</taxon>
        <taxon>Pseudomonadota</taxon>
        <taxon>Gammaproteobacteria</taxon>
        <taxon>Enterobacterales</taxon>
        <taxon>Pectobacteriaceae</taxon>
        <taxon>Dickeya</taxon>
    </lineage>
</organism>
<dbReference type="InterPro" id="IPR036390">
    <property type="entry name" value="WH_DNA-bd_sf"/>
</dbReference>
<accession>A0A2K8QK12</accession>
<dbReference type="InterPro" id="IPR011119">
    <property type="entry name" value="Unchr_helicase_relaxase_TraI"/>
</dbReference>
<dbReference type="KEGG" id="dfn:CVE23_03210"/>
<dbReference type="Proteomes" id="UP000231901">
    <property type="component" value="Chromosome"/>
</dbReference>
<dbReference type="Pfam" id="PF07515">
    <property type="entry name" value="TraI_2_C"/>
    <property type="match status" value="1"/>
</dbReference>
<dbReference type="NCBIfam" id="TIGR03760">
    <property type="entry name" value="ICE_TraI_Pfluor"/>
    <property type="match status" value="1"/>
</dbReference>
<dbReference type="Pfam" id="PF07514">
    <property type="entry name" value="TraI_2"/>
    <property type="match status" value="1"/>
</dbReference>
<name>A0A2K8QK12_9GAMM</name>
<dbReference type="SUPFAM" id="SSF46785">
    <property type="entry name" value="Winged helix' DNA-binding domain"/>
    <property type="match status" value="1"/>
</dbReference>